<dbReference type="SUPFAM" id="SSF52343">
    <property type="entry name" value="Ferredoxin reductase-like, C-terminal NADP-linked domain"/>
    <property type="match status" value="1"/>
</dbReference>
<gene>
    <name evidence="11" type="ORF">BJG266_LOCUS35099</name>
    <name evidence="12" type="ORF">QVE165_LOCUS52135</name>
</gene>
<feature type="transmembrane region" description="Helical" evidence="9">
    <location>
        <begin position="286"/>
        <end position="309"/>
    </location>
</feature>
<dbReference type="Proteomes" id="UP000663877">
    <property type="component" value="Unassembled WGS sequence"/>
</dbReference>
<dbReference type="GO" id="GO:0006952">
    <property type="term" value="P:defense response"/>
    <property type="evidence" value="ECO:0007669"/>
    <property type="project" value="TreeGrafter"/>
</dbReference>
<organism evidence="11 14">
    <name type="scientific">Adineta steineri</name>
    <dbReference type="NCBI Taxonomy" id="433720"/>
    <lineage>
        <taxon>Eukaryota</taxon>
        <taxon>Metazoa</taxon>
        <taxon>Spiralia</taxon>
        <taxon>Gnathifera</taxon>
        <taxon>Rotifera</taxon>
        <taxon>Eurotatoria</taxon>
        <taxon>Bdelloidea</taxon>
        <taxon>Adinetida</taxon>
        <taxon>Adinetidae</taxon>
        <taxon>Adineta</taxon>
    </lineage>
</organism>
<keyword evidence="3 9" id="KW-0812">Transmembrane</keyword>
<evidence type="ECO:0000256" key="6">
    <source>
        <dbReference type="ARBA" id="ARBA00022989"/>
    </source>
</evidence>
<evidence type="ECO:0000256" key="4">
    <source>
        <dbReference type="ARBA" id="ARBA00022827"/>
    </source>
</evidence>
<evidence type="ECO:0000313" key="11">
    <source>
        <dbReference type="EMBL" id="CAF1353690.1"/>
    </source>
</evidence>
<dbReference type="SUPFAM" id="SSF63380">
    <property type="entry name" value="Riboflavin synthase domain-like"/>
    <property type="match status" value="1"/>
</dbReference>
<evidence type="ECO:0000256" key="5">
    <source>
        <dbReference type="ARBA" id="ARBA00022857"/>
    </source>
</evidence>
<evidence type="ECO:0000313" key="12">
    <source>
        <dbReference type="EMBL" id="CAF1597468.1"/>
    </source>
</evidence>
<dbReference type="PANTHER" id="PTHR11972:SF58">
    <property type="entry name" value="NADPH OXIDASE 5"/>
    <property type="match status" value="1"/>
</dbReference>
<dbReference type="SFLD" id="SFLDG01169">
    <property type="entry name" value="NADPH_oxidase_subgroup_(NOX)"/>
    <property type="match status" value="1"/>
</dbReference>
<keyword evidence="8 9" id="KW-0472">Membrane</keyword>
<dbReference type="InterPro" id="IPR013121">
    <property type="entry name" value="Fe_red_NAD-bd_6"/>
</dbReference>
<dbReference type="SFLD" id="SFLDG01168">
    <property type="entry name" value="Ferric_reductase_subgroup_(FRE"/>
    <property type="match status" value="1"/>
</dbReference>
<keyword evidence="2" id="KW-0285">Flavoprotein</keyword>
<feature type="transmembrane region" description="Helical" evidence="9">
    <location>
        <begin position="410"/>
        <end position="434"/>
    </location>
</feature>
<dbReference type="InterPro" id="IPR011992">
    <property type="entry name" value="EF-hand-dom_pair"/>
</dbReference>
<evidence type="ECO:0000313" key="14">
    <source>
        <dbReference type="Proteomes" id="UP000663877"/>
    </source>
</evidence>
<evidence type="ECO:0000313" key="13">
    <source>
        <dbReference type="Proteomes" id="UP000663832"/>
    </source>
</evidence>
<dbReference type="GO" id="GO:0042554">
    <property type="term" value="P:superoxide anion generation"/>
    <property type="evidence" value="ECO:0007669"/>
    <property type="project" value="TreeGrafter"/>
</dbReference>
<feature type="domain" description="FAD-binding FR-type" evidence="10">
    <location>
        <begin position="492"/>
        <end position="607"/>
    </location>
</feature>
<feature type="transmembrane region" description="Helical" evidence="9">
    <location>
        <begin position="329"/>
        <end position="347"/>
    </location>
</feature>
<evidence type="ECO:0000256" key="3">
    <source>
        <dbReference type="ARBA" id="ARBA00022692"/>
    </source>
</evidence>
<dbReference type="Gene3D" id="1.10.238.10">
    <property type="entry name" value="EF-hand"/>
    <property type="match status" value="1"/>
</dbReference>
<dbReference type="AlphaFoldDB" id="A0A815HG71"/>
<dbReference type="InterPro" id="IPR039261">
    <property type="entry name" value="FNR_nucleotide-bd"/>
</dbReference>
<dbReference type="PANTHER" id="PTHR11972">
    <property type="entry name" value="NADPH OXIDASE"/>
    <property type="match status" value="1"/>
</dbReference>
<dbReference type="CDD" id="cd06186">
    <property type="entry name" value="NOX_Duox_like_FAD_NADP"/>
    <property type="match status" value="1"/>
</dbReference>
<dbReference type="EMBL" id="CAJNOM010001194">
    <property type="protein sequence ID" value="CAF1597468.1"/>
    <property type="molecule type" value="Genomic_DNA"/>
</dbReference>
<keyword evidence="4" id="KW-0274">FAD</keyword>
<dbReference type="Proteomes" id="UP000663832">
    <property type="component" value="Unassembled WGS sequence"/>
</dbReference>
<dbReference type="InterPro" id="IPR017927">
    <property type="entry name" value="FAD-bd_FR_type"/>
</dbReference>
<dbReference type="PROSITE" id="PS51384">
    <property type="entry name" value="FAD_FR"/>
    <property type="match status" value="1"/>
</dbReference>
<evidence type="ECO:0000256" key="2">
    <source>
        <dbReference type="ARBA" id="ARBA00022630"/>
    </source>
</evidence>
<evidence type="ECO:0000256" key="9">
    <source>
        <dbReference type="SAM" id="Phobius"/>
    </source>
</evidence>
<keyword evidence="7" id="KW-0560">Oxidoreductase</keyword>
<reference evidence="11" key="1">
    <citation type="submission" date="2021-02" db="EMBL/GenBank/DDBJ databases">
        <authorList>
            <person name="Nowell W R."/>
        </authorList>
    </citation>
    <scope>NUCLEOTIDE SEQUENCE</scope>
</reference>
<dbReference type="Gene3D" id="3.40.50.80">
    <property type="entry name" value="Nucleotide-binding domain of ferredoxin-NADP reductase (FNR) module"/>
    <property type="match status" value="1"/>
</dbReference>
<sequence>MARITTDMRQVKSENLVNRDHATSNRYSLTQALSRLRSVKPRQNPSTDFVPRPLTLLQKLSLAPIKSSDHRAIPFDIIVRQQFKDLLNEPISKQHQRYFSKYFTDDISTKTFTIKEFGRLFQLTSLLTKRILIVFNLNESYEKNSISGEDIIRIARLLWISPMPIKAFILFKLFDSNDKDIISINDIRSFYEQYLSEVKYFKDEKRLHEIVEIFLQGFFPLNNENQQQQQQQELNFEQFHQILQQNPSVFQSLYLISIPDQDNEDDEQTIWFKRWLMYIKNNANRIAFLILYMLISIALIIYVIIYRVIVLENHSVPQVIARIGGMLVNFNYALAVSLMLKQTMTIIRRLYYLRIFIPVDDHIDAHRFVGTMLFISAMIHSLAYAINFAINLDGHSWFSLIFTTAAGIGWVGHSATITGVILFVLLIIMVICSFQCIRQRSGCYQLFRYTHYLFWPIFILLVLHAPNFWKWAIGPMVLFCFEKIYLFKRHLPKYGRTKLISIRIEDEHVLSLMIEKPSNFNFHVGEYINICLPNIVRNEWHPFTICSSPERKDIIRLTIMKKQNWTRKIYEHFSKEQNSDNNDMAEIIVDNLSNNSETNSRNMSLYPREITFTDKQKDAIACIEGPFSTCTSYIFDCEHVVLVGAGIGITPYISALESLIYQLREQRCKCSRCGTMNYTQSVLKNQKLKKIDFIWVNRDIGNVSWFRNILDEFEAEQESYLASTTPQERTNSQEQRSRYLDIHLYCTSIRSNEQTMLGNLPYHLVANMYEVIRHEDVHTQLRTPTHVGRPPWKLLFAKFKAEHRSTNVFFTGNRIMADEIKKHCDEHSFRFQNEPYF</sequence>
<dbReference type="InterPro" id="IPR017938">
    <property type="entry name" value="Riboflavin_synthase-like_b-brl"/>
</dbReference>
<proteinExistence type="predicted"/>
<dbReference type="Gene3D" id="2.40.30.10">
    <property type="entry name" value="Translation factors"/>
    <property type="match status" value="1"/>
</dbReference>
<evidence type="ECO:0000256" key="8">
    <source>
        <dbReference type="ARBA" id="ARBA00023136"/>
    </source>
</evidence>
<keyword evidence="13" id="KW-1185">Reference proteome</keyword>
<dbReference type="SUPFAM" id="SSF47473">
    <property type="entry name" value="EF-hand"/>
    <property type="match status" value="1"/>
</dbReference>
<feature type="transmembrane region" description="Helical" evidence="9">
    <location>
        <begin position="368"/>
        <end position="390"/>
    </location>
</feature>
<dbReference type="InterPro" id="IPR050369">
    <property type="entry name" value="RBOH/FRE"/>
</dbReference>
<keyword evidence="5" id="KW-0521">NADP</keyword>
<comment type="subcellular location">
    <subcellularLocation>
        <location evidence="1">Membrane</location>
        <topology evidence="1">Multi-pass membrane protein</topology>
    </subcellularLocation>
</comment>
<evidence type="ECO:0000259" key="10">
    <source>
        <dbReference type="PROSITE" id="PS51384"/>
    </source>
</evidence>
<dbReference type="Pfam" id="PF08022">
    <property type="entry name" value="FAD_binding_8"/>
    <property type="match status" value="1"/>
</dbReference>
<dbReference type="InterPro" id="IPR013130">
    <property type="entry name" value="Fe3_Rdtase_TM_dom"/>
</dbReference>
<feature type="transmembrane region" description="Helical" evidence="9">
    <location>
        <begin position="446"/>
        <end position="463"/>
    </location>
</feature>
<evidence type="ECO:0000256" key="7">
    <source>
        <dbReference type="ARBA" id="ARBA00023002"/>
    </source>
</evidence>
<dbReference type="InterPro" id="IPR013112">
    <property type="entry name" value="FAD-bd_8"/>
</dbReference>
<dbReference type="GO" id="GO:0016175">
    <property type="term" value="F:superoxide-generating NAD(P)H oxidase activity"/>
    <property type="evidence" value="ECO:0007669"/>
    <property type="project" value="TreeGrafter"/>
</dbReference>
<name>A0A815HG71_9BILA</name>
<dbReference type="Pfam" id="PF08030">
    <property type="entry name" value="NAD_binding_6"/>
    <property type="match status" value="1"/>
</dbReference>
<dbReference type="OrthoDB" id="436496at2759"/>
<keyword evidence="6 9" id="KW-1133">Transmembrane helix</keyword>
<dbReference type="Pfam" id="PF01794">
    <property type="entry name" value="Ferric_reduct"/>
    <property type="match status" value="1"/>
</dbReference>
<comment type="caution">
    <text evidence="11">The sequence shown here is derived from an EMBL/GenBank/DDBJ whole genome shotgun (WGS) entry which is preliminary data.</text>
</comment>
<evidence type="ECO:0000256" key="1">
    <source>
        <dbReference type="ARBA" id="ARBA00004141"/>
    </source>
</evidence>
<dbReference type="EMBL" id="CAJNOI010000845">
    <property type="protein sequence ID" value="CAF1353690.1"/>
    <property type="molecule type" value="Genomic_DNA"/>
</dbReference>
<protein>
    <recommendedName>
        <fullName evidence="10">FAD-binding FR-type domain-containing protein</fullName>
    </recommendedName>
</protein>
<dbReference type="GO" id="GO:0043020">
    <property type="term" value="C:NADPH oxidase complex"/>
    <property type="evidence" value="ECO:0007669"/>
    <property type="project" value="TreeGrafter"/>
</dbReference>
<accession>A0A815HG71</accession>